<proteinExistence type="predicted"/>
<gene>
    <name evidence="1" type="ORF">DPEC_G00188710</name>
</gene>
<dbReference type="Proteomes" id="UP001157502">
    <property type="component" value="Chromosome 15"/>
</dbReference>
<protein>
    <submittedName>
        <fullName evidence="1">Uncharacterized protein</fullName>
    </submittedName>
</protein>
<dbReference type="EMBL" id="CM055742">
    <property type="protein sequence ID" value="KAJ8001189.1"/>
    <property type="molecule type" value="Genomic_DNA"/>
</dbReference>
<evidence type="ECO:0000313" key="2">
    <source>
        <dbReference type="Proteomes" id="UP001157502"/>
    </source>
</evidence>
<reference evidence="1" key="1">
    <citation type="submission" date="2021-05" db="EMBL/GenBank/DDBJ databases">
        <authorList>
            <person name="Pan Q."/>
            <person name="Jouanno E."/>
            <person name="Zahm M."/>
            <person name="Klopp C."/>
            <person name="Cabau C."/>
            <person name="Louis A."/>
            <person name="Berthelot C."/>
            <person name="Parey E."/>
            <person name="Roest Crollius H."/>
            <person name="Montfort J."/>
            <person name="Robinson-Rechavi M."/>
            <person name="Bouchez O."/>
            <person name="Lampietro C."/>
            <person name="Lopez Roques C."/>
            <person name="Donnadieu C."/>
            <person name="Postlethwait J."/>
            <person name="Bobe J."/>
            <person name="Dillon D."/>
            <person name="Chandos A."/>
            <person name="von Hippel F."/>
            <person name="Guiguen Y."/>
        </authorList>
    </citation>
    <scope>NUCLEOTIDE SEQUENCE</scope>
    <source>
        <strain evidence="1">YG-Jan2019</strain>
    </source>
</reference>
<keyword evidence="2" id="KW-1185">Reference proteome</keyword>
<accession>A0ACC2GC06</accession>
<name>A0ACC2GC06_DALPE</name>
<comment type="caution">
    <text evidence="1">The sequence shown here is derived from an EMBL/GenBank/DDBJ whole genome shotgun (WGS) entry which is preliminary data.</text>
</comment>
<sequence length="142" mass="15756">MYCSTQYTGSSPPLQGDVFTHLGHAIVELSESTSKNTTRSVKRQRTREAQKTYLTGTQEPLPTSVVSQHAALSPRLVVQGPLGFRYLTMVTAIKLEDPYRHDTQDTLMPPMVPEHRASIPPLEGDVLTHQGHDVEELSETTT</sequence>
<organism evidence="1 2">
    <name type="scientific">Dallia pectoralis</name>
    <name type="common">Alaska blackfish</name>
    <dbReference type="NCBI Taxonomy" id="75939"/>
    <lineage>
        <taxon>Eukaryota</taxon>
        <taxon>Metazoa</taxon>
        <taxon>Chordata</taxon>
        <taxon>Craniata</taxon>
        <taxon>Vertebrata</taxon>
        <taxon>Euteleostomi</taxon>
        <taxon>Actinopterygii</taxon>
        <taxon>Neopterygii</taxon>
        <taxon>Teleostei</taxon>
        <taxon>Protacanthopterygii</taxon>
        <taxon>Esociformes</taxon>
        <taxon>Umbridae</taxon>
        <taxon>Dallia</taxon>
    </lineage>
</organism>
<evidence type="ECO:0000313" key="1">
    <source>
        <dbReference type="EMBL" id="KAJ8001189.1"/>
    </source>
</evidence>